<organism evidence="9 10">
    <name type="scientific">Candidatus Ventrousia excrementavium</name>
    <dbReference type="NCBI Taxonomy" id="2840961"/>
    <lineage>
        <taxon>Bacteria</taxon>
        <taxon>Bacillati</taxon>
        <taxon>Bacillota</taxon>
        <taxon>Clostridia</taxon>
        <taxon>Eubacteriales</taxon>
        <taxon>Clostridiaceae</taxon>
        <taxon>Clostridiaceae incertae sedis</taxon>
        <taxon>Candidatus Ventrousia</taxon>
    </lineage>
</organism>
<dbReference type="InterPro" id="IPR035906">
    <property type="entry name" value="MetI-like_sf"/>
</dbReference>
<dbReference type="GO" id="GO:0005886">
    <property type="term" value="C:plasma membrane"/>
    <property type="evidence" value="ECO:0007669"/>
    <property type="project" value="UniProtKB-SubCell"/>
</dbReference>
<feature type="transmembrane region" description="Helical" evidence="7">
    <location>
        <begin position="135"/>
        <end position="154"/>
    </location>
</feature>
<feature type="domain" description="ABC transmembrane type-1" evidence="8">
    <location>
        <begin position="96"/>
        <end position="297"/>
    </location>
</feature>
<comment type="similarity">
    <text evidence="7">Belongs to the binding-protein-dependent transport system permease family.</text>
</comment>
<dbReference type="PROSITE" id="PS50928">
    <property type="entry name" value="ABC_TM1"/>
    <property type="match status" value="1"/>
</dbReference>
<evidence type="ECO:0000256" key="3">
    <source>
        <dbReference type="ARBA" id="ARBA00022475"/>
    </source>
</evidence>
<dbReference type="Pfam" id="PF00528">
    <property type="entry name" value="BPD_transp_1"/>
    <property type="match status" value="1"/>
</dbReference>
<keyword evidence="3" id="KW-1003">Cell membrane</keyword>
<sequence length="310" mass="34761">MYKYVIKRLLLTIPVLLGVTFIVFTIMALTPGDPGRLILGQTARQEAVDQLNHELGYDQPFFTRFFNYIKDIVTKFDFGVSYRTQQPVFDEIWARFPFTLRLAVFSIIFSSLIGVSLGILSAVKQYTFIDTFSTVMAMFFAAIPGFWLGMMLIYFFAYKIPLFPTNGADSWDGYVLPIITMTLGGAASLLRLTRSTMLETIRADYIRTARAKGASQKIVIWRHALKNALLPIITVLGMQFGGLLGGAVITETVFAIPGLGMHIVTAIRQKDVPVVMSGTLFLAALFCIIMLLVDLLYAFIDPRIRAKYSR</sequence>
<feature type="transmembrane region" description="Helical" evidence="7">
    <location>
        <begin position="280"/>
        <end position="300"/>
    </location>
</feature>
<proteinExistence type="inferred from homology"/>
<keyword evidence="5 7" id="KW-1133">Transmembrane helix</keyword>
<feature type="transmembrane region" description="Helical" evidence="7">
    <location>
        <begin position="102"/>
        <end position="123"/>
    </location>
</feature>
<dbReference type="PANTHER" id="PTHR43163">
    <property type="entry name" value="DIPEPTIDE TRANSPORT SYSTEM PERMEASE PROTEIN DPPB-RELATED"/>
    <property type="match status" value="1"/>
</dbReference>
<name>A0A9D1S0P1_9CLOT</name>
<feature type="transmembrane region" description="Helical" evidence="7">
    <location>
        <begin position="174"/>
        <end position="192"/>
    </location>
</feature>
<evidence type="ECO:0000256" key="7">
    <source>
        <dbReference type="RuleBase" id="RU363032"/>
    </source>
</evidence>
<dbReference type="Pfam" id="PF19300">
    <property type="entry name" value="BPD_transp_1_N"/>
    <property type="match status" value="1"/>
</dbReference>
<dbReference type="EMBL" id="DVMR01000063">
    <property type="protein sequence ID" value="HIU44329.1"/>
    <property type="molecule type" value="Genomic_DNA"/>
</dbReference>
<keyword evidence="4 7" id="KW-0812">Transmembrane</keyword>
<dbReference type="InterPro" id="IPR045621">
    <property type="entry name" value="BPD_transp_1_N"/>
</dbReference>
<dbReference type="Proteomes" id="UP000824073">
    <property type="component" value="Unassembled WGS sequence"/>
</dbReference>
<evidence type="ECO:0000256" key="2">
    <source>
        <dbReference type="ARBA" id="ARBA00022448"/>
    </source>
</evidence>
<accession>A0A9D1S0P1</accession>
<comment type="caution">
    <text evidence="9">The sequence shown here is derived from an EMBL/GenBank/DDBJ whole genome shotgun (WGS) entry which is preliminary data.</text>
</comment>
<evidence type="ECO:0000256" key="6">
    <source>
        <dbReference type="ARBA" id="ARBA00023136"/>
    </source>
</evidence>
<dbReference type="SUPFAM" id="SSF161098">
    <property type="entry name" value="MetI-like"/>
    <property type="match status" value="1"/>
</dbReference>
<dbReference type="InterPro" id="IPR000515">
    <property type="entry name" value="MetI-like"/>
</dbReference>
<feature type="transmembrane region" description="Helical" evidence="7">
    <location>
        <begin position="9"/>
        <end position="29"/>
    </location>
</feature>
<dbReference type="GO" id="GO:0055085">
    <property type="term" value="P:transmembrane transport"/>
    <property type="evidence" value="ECO:0007669"/>
    <property type="project" value="InterPro"/>
</dbReference>
<reference evidence="9" key="2">
    <citation type="journal article" date="2021" name="PeerJ">
        <title>Extensive microbial diversity within the chicken gut microbiome revealed by metagenomics and culture.</title>
        <authorList>
            <person name="Gilroy R."/>
            <person name="Ravi A."/>
            <person name="Getino M."/>
            <person name="Pursley I."/>
            <person name="Horton D.L."/>
            <person name="Alikhan N.F."/>
            <person name="Baker D."/>
            <person name="Gharbi K."/>
            <person name="Hall N."/>
            <person name="Watson M."/>
            <person name="Adriaenssens E.M."/>
            <person name="Foster-Nyarko E."/>
            <person name="Jarju S."/>
            <person name="Secka A."/>
            <person name="Antonio M."/>
            <person name="Oren A."/>
            <person name="Chaudhuri R.R."/>
            <person name="La Ragione R."/>
            <person name="Hildebrand F."/>
            <person name="Pallen M.J."/>
        </authorList>
    </citation>
    <scope>NUCLEOTIDE SEQUENCE</scope>
    <source>
        <strain evidence="9">CHK191-8634</strain>
    </source>
</reference>
<evidence type="ECO:0000256" key="4">
    <source>
        <dbReference type="ARBA" id="ARBA00022692"/>
    </source>
</evidence>
<evidence type="ECO:0000256" key="5">
    <source>
        <dbReference type="ARBA" id="ARBA00022989"/>
    </source>
</evidence>
<dbReference type="CDD" id="cd06261">
    <property type="entry name" value="TM_PBP2"/>
    <property type="match status" value="1"/>
</dbReference>
<keyword evidence="2 7" id="KW-0813">Transport</keyword>
<evidence type="ECO:0000256" key="1">
    <source>
        <dbReference type="ARBA" id="ARBA00004651"/>
    </source>
</evidence>
<protein>
    <submittedName>
        <fullName evidence="9">ABC transporter permease</fullName>
    </submittedName>
</protein>
<keyword evidence="6 7" id="KW-0472">Membrane</keyword>
<dbReference type="Gene3D" id="1.10.3720.10">
    <property type="entry name" value="MetI-like"/>
    <property type="match status" value="1"/>
</dbReference>
<reference evidence="9" key="1">
    <citation type="submission" date="2020-10" db="EMBL/GenBank/DDBJ databases">
        <authorList>
            <person name="Gilroy R."/>
        </authorList>
    </citation>
    <scope>NUCLEOTIDE SEQUENCE</scope>
    <source>
        <strain evidence="9">CHK191-8634</strain>
    </source>
</reference>
<evidence type="ECO:0000259" key="8">
    <source>
        <dbReference type="PROSITE" id="PS50928"/>
    </source>
</evidence>
<evidence type="ECO:0000313" key="10">
    <source>
        <dbReference type="Proteomes" id="UP000824073"/>
    </source>
</evidence>
<dbReference type="PANTHER" id="PTHR43163:SF6">
    <property type="entry name" value="DIPEPTIDE TRANSPORT SYSTEM PERMEASE PROTEIN DPPB-RELATED"/>
    <property type="match status" value="1"/>
</dbReference>
<comment type="subcellular location">
    <subcellularLocation>
        <location evidence="1 7">Cell membrane</location>
        <topology evidence="1 7">Multi-pass membrane protein</topology>
    </subcellularLocation>
</comment>
<gene>
    <name evidence="9" type="ORF">IAB67_08555</name>
</gene>
<dbReference type="AlphaFoldDB" id="A0A9D1S0P1"/>
<evidence type="ECO:0000313" key="9">
    <source>
        <dbReference type="EMBL" id="HIU44329.1"/>
    </source>
</evidence>
<feature type="transmembrane region" description="Helical" evidence="7">
    <location>
        <begin position="228"/>
        <end position="249"/>
    </location>
</feature>